<evidence type="ECO:0000313" key="3">
    <source>
        <dbReference type="Proteomes" id="UP001359559"/>
    </source>
</evidence>
<evidence type="ECO:0000259" key="1">
    <source>
        <dbReference type="Pfam" id="PF04618"/>
    </source>
</evidence>
<reference evidence="2 3" key="1">
    <citation type="submission" date="2024-01" db="EMBL/GenBank/DDBJ databases">
        <title>The genomes of 5 underutilized Papilionoideae crops provide insights into root nodulation and disease resistance.</title>
        <authorList>
            <person name="Yuan L."/>
        </authorList>
    </citation>
    <scope>NUCLEOTIDE SEQUENCE [LARGE SCALE GENOMIC DNA]</scope>
    <source>
        <strain evidence="2">LY-2023</strain>
        <tissue evidence="2">Leaf</tissue>
    </source>
</reference>
<comment type="caution">
    <text evidence="2">The sequence shown here is derived from an EMBL/GenBank/DDBJ whole genome shotgun (WGS) entry which is preliminary data.</text>
</comment>
<feature type="domain" description="HD-ZIP protein N-terminal" evidence="1">
    <location>
        <begin position="3"/>
        <end position="70"/>
    </location>
</feature>
<proteinExistence type="predicted"/>
<dbReference type="GO" id="GO:0005634">
    <property type="term" value="C:nucleus"/>
    <property type="evidence" value="ECO:0007669"/>
    <property type="project" value="InterPro"/>
</dbReference>
<evidence type="ECO:0000313" key="2">
    <source>
        <dbReference type="EMBL" id="KAK7318383.1"/>
    </source>
</evidence>
<dbReference type="Pfam" id="PF04618">
    <property type="entry name" value="HD-ZIP_N"/>
    <property type="match status" value="1"/>
</dbReference>
<dbReference type="AlphaFoldDB" id="A0AAN9KLG8"/>
<keyword evidence="3" id="KW-1185">Reference proteome</keyword>
<dbReference type="EMBL" id="JAYKXN010000001">
    <property type="protein sequence ID" value="KAK7318383.1"/>
    <property type="molecule type" value="Genomic_DNA"/>
</dbReference>
<sequence>MITEKHDLALSLSLSFPHHNLNLIPSSSSSPSPSPHKHPFTPSEEFAQLLIWHLTRSKEVSEQLLNSIQVVPTHGS</sequence>
<name>A0AAN9KLG8_CLITE</name>
<protein>
    <recommendedName>
        <fullName evidence="1">HD-ZIP protein N-terminal domain-containing protein</fullName>
    </recommendedName>
</protein>
<gene>
    <name evidence="2" type="ORF">RJT34_03082</name>
</gene>
<organism evidence="2 3">
    <name type="scientific">Clitoria ternatea</name>
    <name type="common">Butterfly pea</name>
    <dbReference type="NCBI Taxonomy" id="43366"/>
    <lineage>
        <taxon>Eukaryota</taxon>
        <taxon>Viridiplantae</taxon>
        <taxon>Streptophyta</taxon>
        <taxon>Embryophyta</taxon>
        <taxon>Tracheophyta</taxon>
        <taxon>Spermatophyta</taxon>
        <taxon>Magnoliopsida</taxon>
        <taxon>eudicotyledons</taxon>
        <taxon>Gunneridae</taxon>
        <taxon>Pentapetalae</taxon>
        <taxon>rosids</taxon>
        <taxon>fabids</taxon>
        <taxon>Fabales</taxon>
        <taxon>Fabaceae</taxon>
        <taxon>Papilionoideae</taxon>
        <taxon>50 kb inversion clade</taxon>
        <taxon>NPAAA clade</taxon>
        <taxon>indigoferoid/millettioid clade</taxon>
        <taxon>Phaseoleae</taxon>
        <taxon>Clitoria</taxon>
    </lineage>
</organism>
<accession>A0AAN9KLG8</accession>
<dbReference type="InterPro" id="IPR006712">
    <property type="entry name" value="HD-ZIP_N"/>
</dbReference>
<dbReference type="Proteomes" id="UP001359559">
    <property type="component" value="Unassembled WGS sequence"/>
</dbReference>